<reference evidence="6" key="1">
    <citation type="submission" date="2023-03" db="EMBL/GenBank/DDBJ databases">
        <authorList>
            <person name="Julca I."/>
        </authorList>
    </citation>
    <scope>NUCLEOTIDE SEQUENCE</scope>
</reference>
<keyword evidence="3" id="KW-0560">Oxidoreductase</keyword>
<evidence type="ECO:0000256" key="4">
    <source>
        <dbReference type="ARBA" id="ARBA00023004"/>
    </source>
</evidence>
<dbReference type="InterPro" id="IPR004294">
    <property type="entry name" value="Carotenoid_Oase"/>
</dbReference>
<evidence type="ECO:0000256" key="5">
    <source>
        <dbReference type="PIRSR" id="PIRSR604294-1"/>
    </source>
</evidence>
<comment type="similarity">
    <text evidence="1">Belongs to the carotenoid oxygenase family.</text>
</comment>
<evidence type="ECO:0000256" key="3">
    <source>
        <dbReference type="ARBA" id="ARBA00022964"/>
    </source>
</evidence>
<sequence>MATSSAYINALFPLNSSVPKRLVSYKTNHAIKSSLSSSIEPYLKELPRIQNSGVQHVRNLLKEASIKLVDTIVELTTEFTDQNLLPSQSNFAPVEEIGEAISVTTIEGSIPDDFPEGVYIRNGPNPPFGSLRSTKSMLGITSDLWVEGEGMVHSLHFKKDEIGVWMTTYNNKYIQTDSLKIEMERNKPAFLPATEGDSPAVIAATLFNMLRFGCANKKLSNTSVFEQGGRYYSIAENHMPHEIDIVTLETLGNWDVVSRDWNRTFTSHPKKAVGTGELVIFGIYPVKPHFVLGVISADGEKLVHKVDLKYERCSACHDMGITQRYNVILDFPLTLDISRLMRGGPIFKYDSNGFARIGVMPRYGDADSVKWFEVEPCSVFHLVNCYEDGDEVVVIGCKARAAVIPGPDFGRDKYQWFSRGFKPLNLLNENEENSHDGSLFTCVHEWRLNMITGEVKAMNLTGDDFSMDFPFINEGFTGVKNKYGYTQVIDSTASSTAGISKYGGLAKLHLDEREARVPYGKQTSVKFEYHKLPENTFCTGATFVPKFGGLEEDDGWIISFVHNEVTNASQAYIVDAKKFSSEAVAKIDIPKRIPYGFHGAFMALDSKKATKD</sequence>
<organism evidence="6 7">
    <name type="scientific">Oldenlandia corymbosa var. corymbosa</name>
    <dbReference type="NCBI Taxonomy" id="529605"/>
    <lineage>
        <taxon>Eukaryota</taxon>
        <taxon>Viridiplantae</taxon>
        <taxon>Streptophyta</taxon>
        <taxon>Embryophyta</taxon>
        <taxon>Tracheophyta</taxon>
        <taxon>Spermatophyta</taxon>
        <taxon>Magnoliopsida</taxon>
        <taxon>eudicotyledons</taxon>
        <taxon>Gunneridae</taxon>
        <taxon>Pentapetalae</taxon>
        <taxon>asterids</taxon>
        <taxon>lamiids</taxon>
        <taxon>Gentianales</taxon>
        <taxon>Rubiaceae</taxon>
        <taxon>Rubioideae</taxon>
        <taxon>Spermacoceae</taxon>
        <taxon>Hedyotis-Oldenlandia complex</taxon>
        <taxon>Oldenlandia</taxon>
    </lineage>
</organism>
<dbReference type="AlphaFoldDB" id="A0AAV1CDG2"/>
<dbReference type="Proteomes" id="UP001161247">
    <property type="component" value="Chromosome 2"/>
</dbReference>
<dbReference type="GO" id="GO:0009570">
    <property type="term" value="C:chloroplast stroma"/>
    <property type="evidence" value="ECO:0007669"/>
    <property type="project" value="TreeGrafter"/>
</dbReference>
<dbReference type="PANTHER" id="PTHR10543">
    <property type="entry name" value="BETA-CAROTENE DIOXYGENASE"/>
    <property type="match status" value="1"/>
</dbReference>
<dbReference type="PANTHER" id="PTHR10543:SF142">
    <property type="entry name" value="OS06G0162550 PROTEIN"/>
    <property type="match status" value="1"/>
</dbReference>
<feature type="binding site" evidence="5">
    <location>
        <position position="268"/>
    </location>
    <ligand>
        <name>Fe cation</name>
        <dbReference type="ChEBI" id="CHEBI:24875"/>
        <note>catalytic</note>
    </ligand>
</feature>
<evidence type="ECO:0000256" key="1">
    <source>
        <dbReference type="ARBA" id="ARBA00006787"/>
    </source>
</evidence>
<keyword evidence="4 5" id="KW-0408">Iron</keyword>
<dbReference type="GO" id="GO:0016121">
    <property type="term" value="P:carotene catabolic process"/>
    <property type="evidence" value="ECO:0007669"/>
    <property type="project" value="TreeGrafter"/>
</dbReference>
<keyword evidence="3" id="KW-0223">Dioxygenase</keyword>
<protein>
    <submittedName>
        <fullName evidence="6">OLC1v1029038C1</fullName>
    </submittedName>
</protein>
<evidence type="ECO:0000256" key="2">
    <source>
        <dbReference type="ARBA" id="ARBA00022723"/>
    </source>
</evidence>
<keyword evidence="7" id="KW-1185">Reference proteome</keyword>
<keyword evidence="2 5" id="KW-0479">Metal-binding</keyword>
<dbReference type="GO" id="GO:0010436">
    <property type="term" value="F:carotenoid dioxygenase activity"/>
    <property type="evidence" value="ECO:0007669"/>
    <property type="project" value="TreeGrafter"/>
</dbReference>
<feature type="binding site" evidence="5">
    <location>
        <position position="381"/>
    </location>
    <ligand>
        <name>Fe cation</name>
        <dbReference type="ChEBI" id="CHEBI:24875"/>
        <note>catalytic</note>
    </ligand>
</feature>
<gene>
    <name evidence="6" type="ORF">OLC1_LOCUS4911</name>
</gene>
<feature type="binding site" evidence="5">
    <location>
        <position position="598"/>
    </location>
    <ligand>
        <name>Fe cation</name>
        <dbReference type="ChEBI" id="CHEBI:24875"/>
        <note>catalytic</note>
    </ligand>
</feature>
<evidence type="ECO:0000313" key="7">
    <source>
        <dbReference type="Proteomes" id="UP001161247"/>
    </source>
</evidence>
<comment type="cofactor">
    <cofactor evidence="5">
        <name>Fe(2+)</name>
        <dbReference type="ChEBI" id="CHEBI:29033"/>
    </cofactor>
    <text evidence="5">Binds 1 Fe(2+) ion per subunit.</text>
</comment>
<dbReference type="EMBL" id="OX459119">
    <property type="protein sequence ID" value="CAI9093526.1"/>
    <property type="molecule type" value="Genomic_DNA"/>
</dbReference>
<name>A0AAV1CDG2_OLDCO</name>
<accession>A0AAV1CDG2</accession>
<dbReference type="GO" id="GO:0046872">
    <property type="term" value="F:metal ion binding"/>
    <property type="evidence" value="ECO:0007669"/>
    <property type="project" value="UniProtKB-KW"/>
</dbReference>
<feature type="binding site" evidence="5">
    <location>
        <position position="317"/>
    </location>
    <ligand>
        <name>Fe cation</name>
        <dbReference type="ChEBI" id="CHEBI:24875"/>
        <note>catalytic</note>
    </ligand>
</feature>
<proteinExistence type="inferred from homology"/>
<dbReference type="Pfam" id="PF03055">
    <property type="entry name" value="RPE65"/>
    <property type="match status" value="1"/>
</dbReference>
<evidence type="ECO:0000313" key="6">
    <source>
        <dbReference type="EMBL" id="CAI9093526.1"/>
    </source>
</evidence>